<evidence type="ECO:0000259" key="9">
    <source>
        <dbReference type="PROSITE" id="PS50893"/>
    </source>
</evidence>
<reference evidence="10" key="2">
    <citation type="submission" date="2021-09" db="EMBL/GenBank/DDBJ databases">
        <authorList>
            <person name="Gilroy R."/>
        </authorList>
    </citation>
    <scope>NUCLEOTIDE SEQUENCE</scope>
    <source>
        <strain evidence="10">ChiGjej2B2-7701</strain>
    </source>
</reference>
<evidence type="ECO:0000256" key="3">
    <source>
        <dbReference type="ARBA" id="ARBA00022448"/>
    </source>
</evidence>
<dbReference type="Pfam" id="PF00005">
    <property type="entry name" value="ABC_tran"/>
    <property type="match status" value="2"/>
</dbReference>
<reference evidence="10" key="1">
    <citation type="journal article" date="2021" name="PeerJ">
        <title>Extensive microbial diversity within the chicken gut microbiome revealed by metagenomics and culture.</title>
        <authorList>
            <person name="Gilroy R."/>
            <person name="Ravi A."/>
            <person name="Getino M."/>
            <person name="Pursley I."/>
            <person name="Horton D.L."/>
            <person name="Alikhan N.F."/>
            <person name="Baker D."/>
            <person name="Gharbi K."/>
            <person name="Hall N."/>
            <person name="Watson M."/>
            <person name="Adriaenssens E.M."/>
            <person name="Foster-Nyarko E."/>
            <person name="Jarju S."/>
            <person name="Secka A."/>
            <person name="Antonio M."/>
            <person name="Oren A."/>
            <person name="Chaudhuri R.R."/>
            <person name="La Ragione R."/>
            <person name="Hildebrand F."/>
            <person name="Pallen M.J."/>
        </authorList>
    </citation>
    <scope>NUCLEOTIDE SEQUENCE</scope>
    <source>
        <strain evidence="10">ChiGjej2B2-7701</strain>
    </source>
</reference>
<keyword evidence="7" id="KW-1278">Translocase</keyword>
<evidence type="ECO:0000256" key="8">
    <source>
        <dbReference type="ARBA" id="ARBA00023136"/>
    </source>
</evidence>
<dbReference type="InterPro" id="IPR015856">
    <property type="entry name" value="ABC_transpr_CbiO/EcfA_su"/>
</dbReference>
<gene>
    <name evidence="10" type="ORF">K8U80_08480</name>
</gene>
<dbReference type="SMART" id="SM00382">
    <property type="entry name" value="AAA"/>
    <property type="match status" value="2"/>
</dbReference>
<dbReference type="PANTHER" id="PTHR43553">
    <property type="entry name" value="HEAVY METAL TRANSPORTER"/>
    <property type="match status" value="1"/>
</dbReference>
<dbReference type="GO" id="GO:0042626">
    <property type="term" value="F:ATPase-coupled transmembrane transporter activity"/>
    <property type="evidence" value="ECO:0007669"/>
    <property type="project" value="TreeGrafter"/>
</dbReference>
<keyword evidence="6 10" id="KW-0067">ATP-binding</keyword>
<feature type="domain" description="ABC transporter" evidence="9">
    <location>
        <begin position="4"/>
        <end position="238"/>
    </location>
</feature>
<dbReference type="InterPro" id="IPR003593">
    <property type="entry name" value="AAA+_ATPase"/>
</dbReference>
<feature type="domain" description="ABC transporter" evidence="9">
    <location>
        <begin position="308"/>
        <end position="535"/>
    </location>
</feature>
<evidence type="ECO:0000256" key="6">
    <source>
        <dbReference type="ARBA" id="ARBA00022840"/>
    </source>
</evidence>
<evidence type="ECO:0000256" key="2">
    <source>
        <dbReference type="ARBA" id="ARBA00005417"/>
    </source>
</evidence>
<keyword evidence="5" id="KW-0547">Nucleotide-binding</keyword>
<dbReference type="InterPro" id="IPR017871">
    <property type="entry name" value="ABC_transporter-like_CS"/>
</dbReference>
<dbReference type="PROSITE" id="PS00211">
    <property type="entry name" value="ABC_TRANSPORTER_1"/>
    <property type="match status" value="2"/>
</dbReference>
<comment type="similarity">
    <text evidence="2">Belongs to the ABC transporter superfamily.</text>
</comment>
<dbReference type="GO" id="GO:0005524">
    <property type="term" value="F:ATP binding"/>
    <property type="evidence" value="ECO:0007669"/>
    <property type="project" value="UniProtKB-KW"/>
</dbReference>
<comment type="caution">
    <text evidence="10">The sequence shown here is derived from an EMBL/GenBank/DDBJ whole genome shotgun (WGS) entry which is preliminary data.</text>
</comment>
<dbReference type="GO" id="GO:0043190">
    <property type="term" value="C:ATP-binding cassette (ABC) transporter complex"/>
    <property type="evidence" value="ECO:0007669"/>
    <property type="project" value="TreeGrafter"/>
</dbReference>
<sequence length="555" mass="58143">MIEVRGACVSYRADEPPAVADVTLDFEPGRVVSLVGANGSGKSTLASLLCAMRLCDGGAVRVDEIDPADGASARREVRRLVGLVRQHPTEQLVSTVVFDEVAFGPRNLGLAPDEVRRRVTSALACVGLDGYDMRDTSSLSGGQQQLLAIAGVLAMEPSYLVLDEASSMLDSSARPAHRALVGRLASEMGVGVVQVTHDPLEVLASDRVVIMDRGSVVFDGAPLDLLMGQPALWDATVLPSASVEALRRVCALGFDGHPSATPEAAAAWLVRGFAAGRVSADDVRGALDALAGALPRALPAGSGADAGLLLSHVCYGYDAASYVLRDIELAVAPGEVLLVAGRSGSGKSTLASVAAGLFEPDAGTVSVRGRAPRPGDAGIAFQRPEDQLFCESVRDELAFAPRNMGADESEVTRRIERAARMVGLDEALFDRYPFDLSGGQARRVAIASVLALDAAAYLFDEPTAGLDAAGRSQMHALARACADDGRAVIVISHDLEEWMAEVDRVALLSDGRVAWMGTPGELSRDRDAFEAASMEPPLNIALARLLEDALQGGAR</sequence>
<protein>
    <submittedName>
        <fullName evidence="10">ATP-binding cassette domain-containing protein</fullName>
    </submittedName>
</protein>
<keyword evidence="3" id="KW-0813">Transport</keyword>
<name>A0A921IRI8_9ACTN</name>
<evidence type="ECO:0000256" key="4">
    <source>
        <dbReference type="ARBA" id="ARBA00022475"/>
    </source>
</evidence>
<dbReference type="SUPFAM" id="SSF52540">
    <property type="entry name" value="P-loop containing nucleoside triphosphate hydrolases"/>
    <property type="match status" value="2"/>
</dbReference>
<dbReference type="PROSITE" id="PS50893">
    <property type="entry name" value="ABC_TRANSPORTER_2"/>
    <property type="match status" value="2"/>
</dbReference>
<dbReference type="Gene3D" id="3.40.50.300">
    <property type="entry name" value="P-loop containing nucleotide triphosphate hydrolases"/>
    <property type="match status" value="2"/>
</dbReference>
<dbReference type="GO" id="GO:0016887">
    <property type="term" value="F:ATP hydrolysis activity"/>
    <property type="evidence" value="ECO:0007669"/>
    <property type="project" value="InterPro"/>
</dbReference>
<organism evidence="10 11">
    <name type="scientific">Collinsella ihumii</name>
    <dbReference type="NCBI Taxonomy" id="1720204"/>
    <lineage>
        <taxon>Bacteria</taxon>
        <taxon>Bacillati</taxon>
        <taxon>Actinomycetota</taxon>
        <taxon>Coriobacteriia</taxon>
        <taxon>Coriobacteriales</taxon>
        <taxon>Coriobacteriaceae</taxon>
        <taxon>Collinsella</taxon>
    </lineage>
</organism>
<dbReference type="EMBL" id="DYVF01000050">
    <property type="protein sequence ID" value="HJG31413.1"/>
    <property type="molecule type" value="Genomic_DNA"/>
</dbReference>
<comment type="subcellular location">
    <subcellularLocation>
        <location evidence="1">Cell membrane</location>
        <topology evidence="1">Peripheral membrane protein</topology>
    </subcellularLocation>
</comment>
<dbReference type="NCBIfam" id="NF010167">
    <property type="entry name" value="PRK13648.1"/>
    <property type="match status" value="2"/>
</dbReference>
<dbReference type="InterPro" id="IPR050095">
    <property type="entry name" value="ECF_ABC_transporter_ATP-bd"/>
</dbReference>
<dbReference type="Proteomes" id="UP000746751">
    <property type="component" value="Unassembled WGS sequence"/>
</dbReference>
<proteinExistence type="inferred from homology"/>
<accession>A0A921IRI8</accession>
<keyword evidence="8" id="KW-0472">Membrane</keyword>
<evidence type="ECO:0000256" key="5">
    <source>
        <dbReference type="ARBA" id="ARBA00022741"/>
    </source>
</evidence>
<dbReference type="AlphaFoldDB" id="A0A921IRI8"/>
<evidence type="ECO:0000313" key="10">
    <source>
        <dbReference type="EMBL" id="HJG31413.1"/>
    </source>
</evidence>
<dbReference type="PANTHER" id="PTHR43553:SF27">
    <property type="entry name" value="ENERGY-COUPLING FACTOR TRANSPORTER ATP-BINDING PROTEIN ECFA2"/>
    <property type="match status" value="1"/>
</dbReference>
<evidence type="ECO:0000256" key="1">
    <source>
        <dbReference type="ARBA" id="ARBA00004202"/>
    </source>
</evidence>
<evidence type="ECO:0000256" key="7">
    <source>
        <dbReference type="ARBA" id="ARBA00022967"/>
    </source>
</evidence>
<dbReference type="InterPro" id="IPR003439">
    <property type="entry name" value="ABC_transporter-like_ATP-bd"/>
</dbReference>
<dbReference type="InterPro" id="IPR027417">
    <property type="entry name" value="P-loop_NTPase"/>
</dbReference>
<dbReference type="CDD" id="cd03225">
    <property type="entry name" value="ABC_cobalt_CbiO_domain1"/>
    <property type="match status" value="2"/>
</dbReference>
<evidence type="ECO:0000313" key="11">
    <source>
        <dbReference type="Proteomes" id="UP000746751"/>
    </source>
</evidence>
<keyword evidence="4" id="KW-1003">Cell membrane</keyword>